<proteinExistence type="inferred from homology"/>
<dbReference type="AlphaFoldDB" id="A0AAW2I6M9"/>
<reference evidence="11" key="1">
    <citation type="journal article" date="2024" name="Gigascience">
        <title>Chromosome-level genome of the poultry shaft louse Menopon gallinae provides insight into the host-switching and adaptive evolution of parasitic lice.</title>
        <authorList>
            <person name="Xu Y."/>
            <person name="Ma L."/>
            <person name="Liu S."/>
            <person name="Liang Y."/>
            <person name="Liu Q."/>
            <person name="He Z."/>
            <person name="Tian L."/>
            <person name="Duan Y."/>
            <person name="Cai W."/>
            <person name="Li H."/>
            <person name="Song F."/>
        </authorList>
    </citation>
    <scope>NUCLEOTIDE SEQUENCE</scope>
    <source>
        <strain evidence="11">Cailab_2023a</strain>
    </source>
</reference>
<evidence type="ECO:0000256" key="5">
    <source>
        <dbReference type="ARBA" id="ARBA00022832"/>
    </source>
</evidence>
<dbReference type="GO" id="GO:0019367">
    <property type="term" value="P:fatty acid elongation, saturated fatty acid"/>
    <property type="evidence" value="ECO:0007669"/>
    <property type="project" value="TreeGrafter"/>
</dbReference>
<feature type="transmembrane region" description="Helical" evidence="10">
    <location>
        <begin position="169"/>
        <end position="187"/>
    </location>
</feature>
<feature type="transmembrane region" description="Helical" evidence="10">
    <location>
        <begin position="227"/>
        <end position="249"/>
    </location>
</feature>
<keyword evidence="9 10" id="KW-0275">Fatty acid biosynthesis</keyword>
<comment type="caution">
    <text evidence="11">The sequence shown here is derived from an EMBL/GenBank/DDBJ whole genome shotgun (WGS) entry which is preliminary data.</text>
</comment>
<dbReference type="GO" id="GO:0042761">
    <property type="term" value="P:very long-chain fatty acid biosynthetic process"/>
    <property type="evidence" value="ECO:0007669"/>
    <property type="project" value="TreeGrafter"/>
</dbReference>
<dbReference type="GO" id="GO:0005789">
    <property type="term" value="C:endoplasmic reticulum membrane"/>
    <property type="evidence" value="ECO:0007669"/>
    <property type="project" value="TreeGrafter"/>
</dbReference>
<dbReference type="EMBL" id="JARGDH010000002">
    <property type="protein sequence ID" value="KAL0277858.1"/>
    <property type="molecule type" value="Genomic_DNA"/>
</dbReference>
<dbReference type="InterPro" id="IPR002076">
    <property type="entry name" value="ELO_fam"/>
</dbReference>
<keyword evidence="4 10" id="KW-0812">Transmembrane</keyword>
<accession>A0AAW2I6M9</accession>
<evidence type="ECO:0000256" key="1">
    <source>
        <dbReference type="ARBA" id="ARBA00004141"/>
    </source>
</evidence>
<comment type="subcellular location">
    <subcellularLocation>
        <location evidence="1">Membrane</location>
        <topology evidence="1">Multi-pass membrane protein</topology>
    </subcellularLocation>
</comment>
<keyword evidence="2 10" id="KW-0444">Lipid biosynthesis</keyword>
<keyword evidence="7 10" id="KW-0443">Lipid metabolism</keyword>
<organism evidence="11">
    <name type="scientific">Menopon gallinae</name>
    <name type="common">poultry shaft louse</name>
    <dbReference type="NCBI Taxonomy" id="328185"/>
    <lineage>
        <taxon>Eukaryota</taxon>
        <taxon>Metazoa</taxon>
        <taxon>Ecdysozoa</taxon>
        <taxon>Arthropoda</taxon>
        <taxon>Hexapoda</taxon>
        <taxon>Insecta</taxon>
        <taxon>Pterygota</taxon>
        <taxon>Neoptera</taxon>
        <taxon>Paraneoptera</taxon>
        <taxon>Psocodea</taxon>
        <taxon>Troctomorpha</taxon>
        <taxon>Phthiraptera</taxon>
        <taxon>Amblycera</taxon>
        <taxon>Menoponidae</taxon>
        <taxon>Menopon</taxon>
    </lineage>
</organism>
<keyword evidence="5 10" id="KW-0276">Fatty acid metabolism</keyword>
<dbReference type="GO" id="GO:0009922">
    <property type="term" value="F:fatty acid elongase activity"/>
    <property type="evidence" value="ECO:0007669"/>
    <property type="project" value="UniProtKB-EC"/>
</dbReference>
<name>A0AAW2I6M9_9NEOP</name>
<evidence type="ECO:0000256" key="8">
    <source>
        <dbReference type="ARBA" id="ARBA00023136"/>
    </source>
</evidence>
<dbReference type="GO" id="GO:0034626">
    <property type="term" value="P:fatty acid elongation, polyunsaturated fatty acid"/>
    <property type="evidence" value="ECO:0007669"/>
    <property type="project" value="TreeGrafter"/>
</dbReference>
<evidence type="ECO:0000256" key="9">
    <source>
        <dbReference type="ARBA" id="ARBA00023160"/>
    </source>
</evidence>
<dbReference type="EMBL" id="JARGDH010000002">
    <property type="protein sequence ID" value="KAL0277859.1"/>
    <property type="molecule type" value="Genomic_DNA"/>
</dbReference>
<dbReference type="PANTHER" id="PTHR11157:SF28">
    <property type="entry name" value="ELONGATION OF VERY LONG CHAIN FATTY ACIDS PROTEIN"/>
    <property type="match status" value="1"/>
</dbReference>
<feature type="transmembrane region" description="Helical" evidence="10">
    <location>
        <begin position="193"/>
        <end position="215"/>
    </location>
</feature>
<evidence type="ECO:0000256" key="6">
    <source>
        <dbReference type="ARBA" id="ARBA00022989"/>
    </source>
</evidence>
<comment type="similarity">
    <text evidence="10">Belongs to the ELO family.</text>
</comment>
<dbReference type="GO" id="GO:0030148">
    <property type="term" value="P:sphingolipid biosynthetic process"/>
    <property type="evidence" value="ECO:0007669"/>
    <property type="project" value="TreeGrafter"/>
</dbReference>
<evidence type="ECO:0000256" key="7">
    <source>
        <dbReference type="ARBA" id="ARBA00023098"/>
    </source>
</evidence>
<feature type="transmembrane region" description="Helical" evidence="10">
    <location>
        <begin position="255"/>
        <end position="277"/>
    </location>
</feature>
<evidence type="ECO:0000256" key="10">
    <source>
        <dbReference type="RuleBase" id="RU361115"/>
    </source>
</evidence>
<keyword evidence="6 10" id="KW-1133">Transmembrane helix</keyword>
<dbReference type="PANTHER" id="PTHR11157">
    <property type="entry name" value="FATTY ACID ACYL TRANSFERASE-RELATED"/>
    <property type="match status" value="1"/>
</dbReference>
<dbReference type="Pfam" id="PF01151">
    <property type="entry name" value="ELO"/>
    <property type="match status" value="1"/>
</dbReference>
<sequence>MSNATAENDLTVNTFGDSIVKSDFLGISYITNSYNNFMNRTVDPRTKEWFLVDNPLPLLLILTTYLAFCTKIGPRIMRNRKPLKLTEVLMVYNVIQVIVSIIIFHEGLMGGWLFHYNYKCQPVDYSDNPVARRMATAVWYYYMCKIIELLDTVFFVLRKKDNQVSFLHLYHHTLMPVCAWIGVKWLPGGHGTLLGVINSFVHIVMYTYYLLAALGPQYQKYLWWKKYLTSMQIIQFIIIIAHASQLFIYDCNYPKIMIAILGLNTVFILVLFTMFYINSYVRNTKVKAN</sequence>
<gene>
    <name evidence="11" type="ORF">PYX00_004990</name>
</gene>
<protein>
    <recommendedName>
        <fullName evidence="10">Elongation of very long chain fatty acids protein</fullName>
        <ecNumber evidence="10">2.3.1.199</ecNumber>
    </recommendedName>
    <alternativeName>
        <fullName evidence="10">Very-long-chain 3-oxoacyl-CoA synthase</fullName>
    </alternativeName>
</protein>
<keyword evidence="8 10" id="KW-0472">Membrane</keyword>
<evidence type="ECO:0000256" key="4">
    <source>
        <dbReference type="ARBA" id="ARBA00022692"/>
    </source>
</evidence>
<evidence type="ECO:0000313" key="11">
    <source>
        <dbReference type="EMBL" id="KAL0277859.1"/>
    </source>
</evidence>
<keyword evidence="3 10" id="KW-0808">Transferase</keyword>
<dbReference type="GO" id="GO:0034625">
    <property type="term" value="P:fatty acid elongation, monounsaturated fatty acid"/>
    <property type="evidence" value="ECO:0007669"/>
    <property type="project" value="TreeGrafter"/>
</dbReference>
<evidence type="ECO:0000256" key="3">
    <source>
        <dbReference type="ARBA" id="ARBA00022679"/>
    </source>
</evidence>
<evidence type="ECO:0000256" key="2">
    <source>
        <dbReference type="ARBA" id="ARBA00022516"/>
    </source>
</evidence>
<feature type="transmembrane region" description="Helical" evidence="10">
    <location>
        <begin position="56"/>
        <end position="73"/>
    </location>
</feature>
<dbReference type="EC" id="2.3.1.199" evidence="10"/>
<comment type="catalytic activity">
    <reaction evidence="10">
        <text>a very-long-chain acyl-CoA + malonyl-CoA + H(+) = a very-long-chain 3-oxoacyl-CoA + CO2 + CoA</text>
        <dbReference type="Rhea" id="RHEA:32727"/>
        <dbReference type="ChEBI" id="CHEBI:15378"/>
        <dbReference type="ChEBI" id="CHEBI:16526"/>
        <dbReference type="ChEBI" id="CHEBI:57287"/>
        <dbReference type="ChEBI" id="CHEBI:57384"/>
        <dbReference type="ChEBI" id="CHEBI:90725"/>
        <dbReference type="ChEBI" id="CHEBI:90736"/>
        <dbReference type="EC" id="2.3.1.199"/>
    </reaction>
</comment>
<feature type="transmembrane region" description="Helical" evidence="10">
    <location>
        <begin position="85"/>
        <end position="104"/>
    </location>
</feature>
<feature type="transmembrane region" description="Helical" evidence="10">
    <location>
        <begin position="139"/>
        <end position="157"/>
    </location>
</feature>